<dbReference type="GO" id="GO:0030151">
    <property type="term" value="F:molybdenum ion binding"/>
    <property type="evidence" value="ECO:0007669"/>
    <property type="project" value="InterPro"/>
</dbReference>
<organism evidence="2">
    <name type="scientific">uncultured gamma proteobacterium HF0200_40H22</name>
    <dbReference type="NCBI Taxonomy" id="710985"/>
    <lineage>
        <taxon>Bacteria</taxon>
        <taxon>Pseudomonadati</taxon>
        <taxon>Pseudomonadota</taxon>
        <taxon>Gammaproteobacteria</taxon>
        <taxon>environmental samples</taxon>
    </lineage>
</organism>
<dbReference type="Pfam" id="PF03473">
    <property type="entry name" value="MOSC"/>
    <property type="match status" value="1"/>
</dbReference>
<proteinExistence type="predicted"/>
<evidence type="ECO:0000259" key="1">
    <source>
        <dbReference type="PROSITE" id="PS51340"/>
    </source>
</evidence>
<dbReference type="AlphaFoldDB" id="E0XUY7"/>
<name>E0XUY7_9GAMM</name>
<feature type="domain" description="MOSC" evidence="1">
    <location>
        <begin position="21"/>
        <end position="150"/>
    </location>
</feature>
<dbReference type="GO" id="GO:0030170">
    <property type="term" value="F:pyridoxal phosphate binding"/>
    <property type="evidence" value="ECO:0007669"/>
    <property type="project" value="InterPro"/>
</dbReference>
<dbReference type="EMBL" id="GU474884">
    <property type="protein sequence ID" value="ADI18228.1"/>
    <property type="molecule type" value="Genomic_DNA"/>
</dbReference>
<reference evidence="2" key="1">
    <citation type="journal article" date="2011" name="Environ. Microbiol.">
        <title>Time-series analyses of Monterey Bay coastal microbial picoplankton using a 'genome proxy' microarray.</title>
        <authorList>
            <person name="Rich V.I."/>
            <person name="Pham V.D."/>
            <person name="Eppley J."/>
            <person name="Shi Y."/>
            <person name="DeLong E.F."/>
        </authorList>
    </citation>
    <scope>NUCLEOTIDE SEQUENCE</scope>
</reference>
<evidence type="ECO:0000313" key="2">
    <source>
        <dbReference type="EMBL" id="ADI18228.1"/>
    </source>
</evidence>
<dbReference type="InterPro" id="IPR011037">
    <property type="entry name" value="Pyrv_Knase-like_insert_dom_sf"/>
</dbReference>
<accession>E0XUY7</accession>
<dbReference type="InterPro" id="IPR005302">
    <property type="entry name" value="MoCF_Sase_C"/>
</dbReference>
<protein>
    <recommendedName>
        <fullName evidence="1">MOSC domain-containing protein</fullName>
    </recommendedName>
</protein>
<dbReference type="SUPFAM" id="SSF50800">
    <property type="entry name" value="PK beta-barrel domain-like"/>
    <property type="match status" value="1"/>
</dbReference>
<dbReference type="InterPro" id="IPR052716">
    <property type="entry name" value="MOSC_domain"/>
</dbReference>
<dbReference type="GO" id="GO:0003824">
    <property type="term" value="F:catalytic activity"/>
    <property type="evidence" value="ECO:0007669"/>
    <property type="project" value="InterPro"/>
</dbReference>
<dbReference type="Gene3D" id="2.40.33.20">
    <property type="entry name" value="PK beta-barrel domain-like"/>
    <property type="match status" value="1"/>
</dbReference>
<dbReference type="PROSITE" id="PS51340">
    <property type="entry name" value="MOSC"/>
    <property type="match status" value="1"/>
</dbReference>
<sequence length="151" mass="15948">MSTEGKVVVVCLSAIEGGTICEVPEAVATAGAGLEGDRYCAVDASPETQVTLIQAEAIDEFNEVFSTDLPVEAFRRNVITRGVNLNALEGSIFSVGEVRLRGVELCEPCAYLQNLLEIPGLVKQLTHKGGLRCEILGGGSIRAGDIIRTAD</sequence>
<dbReference type="PANTHER" id="PTHR36930:SF1">
    <property type="entry name" value="MOSC DOMAIN-CONTAINING PROTEIN"/>
    <property type="match status" value="1"/>
</dbReference>
<dbReference type="PANTHER" id="PTHR36930">
    <property type="entry name" value="METAL-SULFUR CLUSTER BIOSYNTHESIS PROTEINS YUAD-RELATED"/>
    <property type="match status" value="1"/>
</dbReference>